<organism evidence="1 2">
    <name type="scientific">Mycobacterium phage OKCentral2016</name>
    <dbReference type="NCBI Taxonomy" id="2040289"/>
    <lineage>
        <taxon>Viruses</taxon>
        <taxon>Duplodnaviria</taxon>
        <taxon>Heunggongvirae</taxon>
        <taxon>Uroviricota</taxon>
        <taxon>Caudoviricetes</taxon>
        <taxon>Fromanvirus</taxon>
        <taxon>Fromanvirus goose</taxon>
    </lineage>
</organism>
<accession>A0A291AV38</accession>
<reference evidence="1 2" key="1">
    <citation type="submission" date="2017-08" db="EMBL/GenBank/DDBJ databases">
        <authorList>
            <person name="Patton C.J."/>
            <person name="Kotturi H."/>
            <person name="Stoner T.H."/>
            <person name="Garlena R.A."/>
            <person name="Russell D.A."/>
            <person name="Hatfull G.F."/>
        </authorList>
    </citation>
    <scope>NUCLEOTIDE SEQUENCE [LARGE SCALE GENOMIC DNA]</scope>
</reference>
<gene>
    <name evidence="1" type="primary">76</name>
    <name evidence="1" type="ORF">OKCENTRAL2016_76</name>
</gene>
<dbReference type="Proteomes" id="UP000223409">
    <property type="component" value="Genome"/>
</dbReference>
<proteinExistence type="predicted"/>
<protein>
    <submittedName>
        <fullName evidence="1">Uncharacterized protein</fullName>
    </submittedName>
</protein>
<sequence length="78" mass="8520">MFIATVQISYPVVALAETYDEARTLAGEKAVEFLRQSGFDFAESTRYSDAPGDSVEGIAEYFGISVYEVPVGTARLMD</sequence>
<name>A0A291AV38_9CAUD</name>
<evidence type="ECO:0000313" key="2">
    <source>
        <dbReference type="Proteomes" id="UP000223409"/>
    </source>
</evidence>
<dbReference type="EMBL" id="MF773750">
    <property type="protein sequence ID" value="ATE84815.1"/>
    <property type="molecule type" value="Genomic_DNA"/>
</dbReference>
<evidence type="ECO:0000313" key="1">
    <source>
        <dbReference type="EMBL" id="ATE84815.1"/>
    </source>
</evidence>